<evidence type="ECO:0000313" key="4">
    <source>
        <dbReference type="Proteomes" id="UP000222531"/>
    </source>
</evidence>
<keyword evidence="1" id="KW-0812">Transmembrane</keyword>
<feature type="transmembrane region" description="Helical" evidence="1">
    <location>
        <begin position="201"/>
        <end position="220"/>
    </location>
</feature>
<feature type="chain" id="PRO_5044381013" description="DMT family transporter" evidence="2">
    <location>
        <begin position="19"/>
        <end position="284"/>
    </location>
</feature>
<feature type="transmembrane region" description="Helical" evidence="1">
    <location>
        <begin position="255"/>
        <end position="276"/>
    </location>
</feature>
<sequence length="284" mass="28616">MTAVLTVACALLSSLANAAGTVLQRKAGRAVPESHAFSARLMGDLLRSPAWLAGMAAEICGAALQGLALSLGSLALVQPIFVSELPFALVIGCLVFHRTLPVAGWAAVVSIAAGLALGLAAAAPSGGHTDVEPGLWALALTVGGGASALCVLGALRHPRGKARAFLFGASAAIAYALTAVLMKAAATTFSLHGAGAFFTSWQTYAFAVAGACSLFLVSNAMESGPIVASQPALTLGDALVSLFFGVLLYEEHLRTGWWLLPEAVGAVLVIGGTLVLPRVGADTA</sequence>
<feature type="transmembrane region" description="Helical" evidence="1">
    <location>
        <begin position="76"/>
        <end position="96"/>
    </location>
</feature>
<dbReference type="PANTHER" id="PTHR40761">
    <property type="entry name" value="CONSERVED INTEGRAL MEMBRANE ALANINE VALINE AND LEUCINE RICH PROTEIN-RELATED"/>
    <property type="match status" value="1"/>
</dbReference>
<feature type="signal peptide" evidence="2">
    <location>
        <begin position="1"/>
        <end position="18"/>
    </location>
</feature>
<gene>
    <name evidence="3" type="ORF">BLA24_11600</name>
</gene>
<keyword evidence="1" id="KW-0472">Membrane</keyword>
<dbReference type="EMBL" id="NHZO01000136">
    <property type="protein sequence ID" value="PHQ51727.1"/>
    <property type="molecule type" value="Genomic_DNA"/>
</dbReference>
<feature type="transmembrane region" description="Helical" evidence="1">
    <location>
        <begin position="162"/>
        <end position="181"/>
    </location>
</feature>
<feature type="transmembrane region" description="Helical" evidence="1">
    <location>
        <begin position="135"/>
        <end position="155"/>
    </location>
</feature>
<feature type="transmembrane region" description="Helical" evidence="1">
    <location>
        <begin position="232"/>
        <end position="249"/>
    </location>
</feature>
<dbReference type="PANTHER" id="PTHR40761:SF1">
    <property type="entry name" value="CONSERVED INTEGRAL MEMBRANE ALANINE VALINE AND LEUCINE RICH PROTEIN-RELATED"/>
    <property type="match status" value="1"/>
</dbReference>
<evidence type="ECO:0000256" key="2">
    <source>
        <dbReference type="SAM" id="SignalP"/>
    </source>
</evidence>
<dbReference type="AlphaFoldDB" id="A0A2G1XKH1"/>
<dbReference type="Proteomes" id="UP000222531">
    <property type="component" value="Unassembled WGS sequence"/>
</dbReference>
<dbReference type="NCBIfam" id="NF038012">
    <property type="entry name" value="DMT_1"/>
    <property type="match status" value="1"/>
</dbReference>
<evidence type="ECO:0008006" key="5">
    <source>
        <dbReference type="Google" id="ProtNLM"/>
    </source>
</evidence>
<proteinExistence type="predicted"/>
<organism evidence="3 4">
    <name type="scientific">Streptomyces cinnamoneus</name>
    <name type="common">Streptoverticillium cinnamoneum</name>
    <dbReference type="NCBI Taxonomy" id="53446"/>
    <lineage>
        <taxon>Bacteria</taxon>
        <taxon>Bacillati</taxon>
        <taxon>Actinomycetota</taxon>
        <taxon>Actinomycetes</taxon>
        <taxon>Kitasatosporales</taxon>
        <taxon>Streptomycetaceae</taxon>
        <taxon>Streptomyces</taxon>
        <taxon>Streptomyces cinnamoneus group</taxon>
    </lineage>
</organism>
<comment type="caution">
    <text evidence="3">The sequence shown here is derived from an EMBL/GenBank/DDBJ whole genome shotgun (WGS) entry which is preliminary data.</text>
</comment>
<dbReference type="RefSeq" id="WP_099198924.1">
    <property type="nucleotide sequence ID" value="NZ_JBIRXA010000002.1"/>
</dbReference>
<keyword evidence="4" id="KW-1185">Reference proteome</keyword>
<keyword evidence="1" id="KW-1133">Transmembrane helix</keyword>
<dbReference type="OrthoDB" id="3822427at2"/>
<protein>
    <recommendedName>
        <fullName evidence="5">DMT family transporter</fullName>
    </recommendedName>
</protein>
<accession>A0A2G1XKH1</accession>
<feature type="transmembrane region" description="Helical" evidence="1">
    <location>
        <begin position="103"/>
        <end position="123"/>
    </location>
</feature>
<keyword evidence="2" id="KW-0732">Signal</keyword>
<reference evidence="3 4" key="1">
    <citation type="journal article" date="2017" name="Biochemistry">
        <title>Identification of the Biosynthetic Pathway for the Antibiotic Bicyclomycin.</title>
        <authorList>
            <person name="Patteson J."/>
            <person name="Cai W."/>
            <person name="Johnson R.A."/>
            <person name="Santa Maria K."/>
            <person name="Li B."/>
        </authorList>
    </citation>
    <scope>NUCLEOTIDE SEQUENCE [LARGE SCALE GENOMIC DNA]</scope>
    <source>
        <strain evidence="3 4">ATCC 21532</strain>
    </source>
</reference>
<evidence type="ECO:0000313" key="3">
    <source>
        <dbReference type="EMBL" id="PHQ51727.1"/>
    </source>
</evidence>
<evidence type="ECO:0000256" key="1">
    <source>
        <dbReference type="SAM" id="Phobius"/>
    </source>
</evidence>
<name>A0A2G1XKH1_STRCJ</name>